<dbReference type="SUPFAM" id="SSF52980">
    <property type="entry name" value="Restriction endonuclease-like"/>
    <property type="match status" value="1"/>
</dbReference>
<dbReference type="EMBL" id="SFBI01000136">
    <property type="protein sequence ID" value="TRU34267.1"/>
    <property type="molecule type" value="Genomic_DNA"/>
</dbReference>
<organism evidence="1 2">
    <name type="scientific">Microcystis aeruginosa Ma_MB_S_20031200_S102</name>
    <dbReference type="NCBI Taxonomy" id="2486254"/>
    <lineage>
        <taxon>Bacteria</taxon>
        <taxon>Bacillati</taxon>
        <taxon>Cyanobacteriota</taxon>
        <taxon>Cyanophyceae</taxon>
        <taxon>Oscillatoriophycideae</taxon>
        <taxon>Chroococcales</taxon>
        <taxon>Microcystaceae</taxon>
        <taxon>Microcystis</taxon>
    </lineage>
</organism>
<dbReference type="CDD" id="cd22366">
    <property type="entry name" value="XisH-like"/>
    <property type="match status" value="1"/>
</dbReference>
<evidence type="ECO:0000313" key="1">
    <source>
        <dbReference type="EMBL" id="TRU34267.1"/>
    </source>
</evidence>
<dbReference type="Pfam" id="PF08814">
    <property type="entry name" value="XisH"/>
    <property type="match status" value="1"/>
</dbReference>
<protein>
    <submittedName>
        <fullName evidence="1">Fatty-acid synthase</fullName>
    </submittedName>
</protein>
<dbReference type="AlphaFoldDB" id="A0A552EIG9"/>
<name>A0A552EIG9_MICAE</name>
<dbReference type="InterPro" id="IPR014919">
    <property type="entry name" value="XisH"/>
</dbReference>
<dbReference type="Proteomes" id="UP000317708">
    <property type="component" value="Unassembled WGS sequence"/>
</dbReference>
<evidence type="ECO:0000313" key="2">
    <source>
        <dbReference type="Proteomes" id="UP000317708"/>
    </source>
</evidence>
<sequence length="138" mass="16137">MPALDLYHNAAKQALIKDGWTITHDPFHLRWGRKDMYVDLGAKKLILAERLEQKIAVEVKSFLGESELQACRDAIGQFAIYRAVLRRSYPDYKLYLAIRDVIYNSFFEEPIGQILIEDENLKFIVFDAEKEVISQWKN</sequence>
<comment type="caution">
    <text evidence="1">The sequence shown here is derived from an EMBL/GenBank/DDBJ whole genome shotgun (WGS) entry which is preliminary data.</text>
</comment>
<dbReference type="InterPro" id="IPR011856">
    <property type="entry name" value="tRNA_endonuc-like_dom_sf"/>
</dbReference>
<gene>
    <name evidence="1" type="ORF">EWV92_15670</name>
</gene>
<proteinExistence type="predicted"/>
<reference evidence="1 2" key="1">
    <citation type="submission" date="2019-01" db="EMBL/GenBank/DDBJ databases">
        <title>Coherence of Microcystis species and biogeography revealed through population genomics.</title>
        <authorList>
            <person name="Perez-Carrascal O.M."/>
            <person name="Terrat Y."/>
            <person name="Giani A."/>
            <person name="Fortin N."/>
            <person name="Tromas N."/>
            <person name="Shapiro B.J."/>
        </authorList>
    </citation>
    <scope>NUCLEOTIDE SEQUENCE [LARGE SCALE GENOMIC DNA]</scope>
    <source>
        <strain evidence="1">Ma_MB_S_20031200_S102</strain>
    </source>
</reference>
<dbReference type="Gene3D" id="3.40.1350.10">
    <property type="match status" value="1"/>
</dbReference>
<dbReference type="InterPro" id="IPR011335">
    <property type="entry name" value="Restrct_endonuc-II-like"/>
</dbReference>
<accession>A0A552EIG9</accession>
<dbReference type="GO" id="GO:0003676">
    <property type="term" value="F:nucleic acid binding"/>
    <property type="evidence" value="ECO:0007669"/>
    <property type="project" value="InterPro"/>
</dbReference>